<dbReference type="SUPFAM" id="SSF56784">
    <property type="entry name" value="HAD-like"/>
    <property type="match status" value="1"/>
</dbReference>
<dbReference type="Gene3D" id="1.10.150.240">
    <property type="entry name" value="Putative phosphatase, domain 2"/>
    <property type="match status" value="1"/>
</dbReference>
<name>A0ABU2A1Y1_9CORY</name>
<dbReference type="Proteomes" id="UP001180840">
    <property type="component" value="Unassembled WGS sequence"/>
</dbReference>
<reference evidence="1" key="1">
    <citation type="submission" date="2023-07" db="EMBL/GenBank/DDBJ databases">
        <title>Sequencing the genomes of 1000 actinobacteria strains.</title>
        <authorList>
            <person name="Klenk H.-P."/>
        </authorList>
    </citation>
    <scope>NUCLEOTIDE SEQUENCE</scope>
    <source>
        <strain evidence="1">DSM 107476</strain>
    </source>
</reference>
<dbReference type="PANTHER" id="PTHR47478">
    <property type="match status" value="1"/>
</dbReference>
<organism evidence="1 2">
    <name type="scientific">Corynebacterium guangdongense</name>
    <dbReference type="NCBI Taxonomy" id="1783348"/>
    <lineage>
        <taxon>Bacteria</taxon>
        <taxon>Bacillati</taxon>
        <taxon>Actinomycetota</taxon>
        <taxon>Actinomycetes</taxon>
        <taxon>Mycobacteriales</taxon>
        <taxon>Corynebacteriaceae</taxon>
        <taxon>Corynebacterium</taxon>
    </lineage>
</organism>
<dbReference type="GO" id="GO:0016787">
    <property type="term" value="F:hydrolase activity"/>
    <property type="evidence" value="ECO:0007669"/>
    <property type="project" value="UniProtKB-KW"/>
</dbReference>
<dbReference type="PANTHER" id="PTHR47478:SF1">
    <property type="entry name" value="PYRIMIDINE 5'-NUCLEOTIDASE YJJG"/>
    <property type="match status" value="1"/>
</dbReference>
<keyword evidence="2" id="KW-1185">Reference proteome</keyword>
<dbReference type="SFLD" id="SFLDS00003">
    <property type="entry name" value="Haloacid_Dehalogenase"/>
    <property type="match status" value="1"/>
</dbReference>
<gene>
    <name evidence="1" type="ORF">J2S39_002168</name>
</gene>
<protein>
    <submittedName>
        <fullName evidence="1">Hydrolase of the HAD superfamily</fullName>
    </submittedName>
</protein>
<dbReference type="SFLD" id="SFLDG01129">
    <property type="entry name" value="C1.5:_HAD__Beta-PGM__Phosphata"/>
    <property type="match status" value="1"/>
</dbReference>
<keyword evidence="1" id="KW-0378">Hydrolase</keyword>
<dbReference type="InterPro" id="IPR023198">
    <property type="entry name" value="PGP-like_dom2"/>
</dbReference>
<accession>A0ABU2A1Y1</accession>
<evidence type="ECO:0000313" key="1">
    <source>
        <dbReference type="EMBL" id="MDR7330492.1"/>
    </source>
</evidence>
<dbReference type="NCBIfam" id="TIGR01549">
    <property type="entry name" value="HAD-SF-IA-v1"/>
    <property type="match status" value="1"/>
</dbReference>
<evidence type="ECO:0000313" key="2">
    <source>
        <dbReference type="Proteomes" id="UP001180840"/>
    </source>
</evidence>
<dbReference type="EMBL" id="JAVDXZ010000001">
    <property type="protein sequence ID" value="MDR7330492.1"/>
    <property type="molecule type" value="Genomic_DNA"/>
</dbReference>
<comment type="caution">
    <text evidence="1">The sequence shown here is derived from an EMBL/GenBank/DDBJ whole genome shotgun (WGS) entry which is preliminary data.</text>
</comment>
<dbReference type="InterPro" id="IPR036412">
    <property type="entry name" value="HAD-like_sf"/>
</dbReference>
<dbReference type="InterPro" id="IPR052550">
    <property type="entry name" value="Pyrimidine_5'-ntase_YjjG"/>
</dbReference>
<dbReference type="Gene3D" id="3.40.50.1000">
    <property type="entry name" value="HAD superfamily/HAD-like"/>
    <property type="match status" value="1"/>
</dbReference>
<dbReference type="InterPro" id="IPR023214">
    <property type="entry name" value="HAD_sf"/>
</dbReference>
<dbReference type="InterPro" id="IPR006439">
    <property type="entry name" value="HAD-SF_hydro_IA"/>
</dbReference>
<dbReference type="RefSeq" id="WP_290196228.1">
    <property type="nucleotide sequence ID" value="NZ_CP047654.1"/>
</dbReference>
<sequence length="226" mass="24781">MNVSDDVSTVLFDLDGTLVDHEAAARAGAVTLARHRGLAEPEEQWRRWHTIERQWFTRFELGAITHTQQRVARCREFLGEPGLSDAEALGVYETYLAAYRAAWRAYDDAHDALTRASDSGRAVGVFTNGVREMQQAKLECTGLDDERITLLPTVELGAAKPAPESYRLAAEAMGVGKPPQVLMIGDSWANDVAGPLAVGWRATYLTRAGLPREGAPNVTTLADVRF</sequence>
<proteinExistence type="predicted"/>
<dbReference type="Pfam" id="PF00702">
    <property type="entry name" value="Hydrolase"/>
    <property type="match status" value="1"/>
</dbReference>